<evidence type="ECO:0000313" key="4">
    <source>
        <dbReference type="Proteomes" id="UP001501116"/>
    </source>
</evidence>
<dbReference type="Pfam" id="PF08357">
    <property type="entry name" value="SEFIR"/>
    <property type="match status" value="1"/>
</dbReference>
<organism evidence="3 4">
    <name type="scientific">Amycolatopsis minnesotensis</name>
    <dbReference type="NCBI Taxonomy" id="337894"/>
    <lineage>
        <taxon>Bacteria</taxon>
        <taxon>Bacillati</taxon>
        <taxon>Actinomycetota</taxon>
        <taxon>Actinomycetes</taxon>
        <taxon>Pseudonocardiales</taxon>
        <taxon>Pseudonocardiaceae</taxon>
        <taxon>Amycolatopsis</taxon>
    </lineage>
</organism>
<dbReference type="SUPFAM" id="SSF49785">
    <property type="entry name" value="Galactose-binding domain-like"/>
    <property type="match status" value="1"/>
</dbReference>
<name>A0ABN2SNQ4_9PSEU</name>
<feature type="region of interest" description="Disordered" evidence="1">
    <location>
        <begin position="288"/>
        <end position="311"/>
    </location>
</feature>
<sequence length="321" mass="35293">MFVTYARDSPEHQKLVQRFAEFLRTRMGLDMRFDQWYENKRRDWSLWALEHLTAAEFILVIASPEYRRRADGAALPGEGRRAQFEAAMLRDDLVEDLHRATERILPVILPGQTIEGIPGFLNAHSTTSFRIDAFTEGGVSELMAAITGRGRFPLPERGPWTGTTGATGAAANGSVLLANGLPWLASSTEIRSGRARIDGVQYADSVLVRPSGTAEIVSFVEIDLGAAYRRMTSVVGVLDDAAEPFQIGHFRVRLDGRPRSEYRAALGKPRLVDVDVTGALKLRLEMYRPGTRTSPGGTRPTGTGVRSSNLPELAWGDPALS</sequence>
<proteinExistence type="predicted"/>
<dbReference type="Pfam" id="PF08305">
    <property type="entry name" value="NPCBM"/>
    <property type="match status" value="1"/>
</dbReference>
<evidence type="ECO:0000259" key="2">
    <source>
        <dbReference type="PROSITE" id="PS51534"/>
    </source>
</evidence>
<feature type="compositionally biased region" description="Low complexity" evidence="1">
    <location>
        <begin position="288"/>
        <end position="308"/>
    </location>
</feature>
<evidence type="ECO:0000313" key="3">
    <source>
        <dbReference type="EMBL" id="GAA1989880.1"/>
    </source>
</evidence>
<dbReference type="Gene3D" id="2.60.120.1060">
    <property type="entry name" value="NPCBM/NEW2 domain"/>
    <property type="match status" value="1"/>
</dbReference>
<dbReference type="InterPro" id="IPR013568">
    <property type="entry name" value="SEFIR_dom"/>
</dbReference>
<feature type="domain" description="SEFIR" evidence="2">
    <location>
        <begin position="1"/>
        <end position="138"/>
    </location>
</feature>
<keyword evidence="4" id="KW-1185">Reference proteome</keyword>
<dbReference type="PROSITE" id="PS51534">
    <property type="entry name" value="SEFIR"/>
    <property type="match status" value="1"/>
</dbReference>
<dbReference type="InterPro" id="IPR013222">
    <property type="entry name" value="Glyco_hyd_98_carb-bd"/>
</dbReference>
<dbReference type="Proteomes" id="UP001501116">
    <property type="component" value="Unassembled WGS sequence"/>
</dbReference>
<dbReference type="InterPro" id="IPR038637">
    <property type="entry name" value="NPCBM_sf"/>
</dbReference>
<gene>
    <name evidence="3" type="ORF">GCM10009754_80200</name>
</gene>
<dbReference type="EMBL" id="BAAANN010000053">
    <property type="protein sequence ID" value="GAA1989880.1"/>
    <property type="molecule type" value="Genomic_DNA"/>
</dbReference>
<accession>A0ABN2SNQ4</accession>
<comment type="caution">
    <text evidence="3">The sequence shown here is derived from an EMBL/GenBank/DDBJ whole genome shotgun (WGS) entry which is preliminary data.</text>
</comment>
<evidence type="ECO:0000256" key="1">
    <source>
        <dbReference type="SAM" id="MobiDB-lite"/>
    </source>
</evidence>
<protein>
    <recommendedName>
        <fullName evidence="2">SEFIR domain-containing protein</fullName>
    </recommendedName>
</protein>
<dbReference type="Gene3D" id="3.40.50.11530">
    <property type="match status" value="1"/>
</dbReference>
<dbReference type="InterPro" id="IPR008979">
    <property type="entry name" value="Galactose-bd-like_sf"/>
</dbReference>
<reference evidence="3 4" key="1">
    <citation type="journal article" date="2019" name="Int. J. Syst. Evol. Microbiol.">
        <title>The Global Catalogue of Microorganisms (GCM) 10K type strain sequencing project: providing services to taxonomists for standard genome sequencing and annotation.</title>
        <authorList>
            <consortium name="The Broad Institute Genomics Platform"/>
            <consortium name="The Broad Institute Genome Sequencing Center for Infectious Disease"/>
            <person name="Wu L."/>
            <person name="Ma J."/>
        </authorList>
    </citation>
    <scope>NUCLEOTIDE SEQUENCE [LARGE SCALE GENOMIC DNA]</scope>
    <source>
        <strain evidence="3 4">JCM 14545</strain>
    </source>
</reference>